<evidence type="ECO:0000256" key="2">
    <source>
        <dbReference type="ARBA" id="ARBA00022475"/>
    </source>
</evidence>
<dbReference type="InterPro" id="IPR004869">
    <property type="entry name" value="MMPL_dom"/>
</dbReference>
<evidence type="ECO:0000256" key="5">
    <source>
        <dbReference type="ARBA" id="ARBA00023136"/>
    </source>
</evidence>
<dbReference type="RefSeq" id="WP_014780461.1">
    <property type="nucleotide sequence ID" value="NC_018012.1"/>
</dbReference>
<dbReference type="OrthoDB" id="9803781at2"/>
<feature type="transmembrane region" description="Helical" evidence="6">
    <location>
        <begin position="597"/>
        <end position="613"/>
    </location>
</feature>
<feature type="transmembrane region" description="Helical" evidence="6">
    <location>
        <begin position="12"/>
        <end position="30"/>
    </location>
</feature>
<feature type="transmembrane region" description="Helical" evidence="6">
    <location>
        <begin position="717"/>
        <end position="746"/>
    </location>
</feature>
<sequence length="765" mass="84579">MSIFRQPRWHAYAAVFLLACMLVASNLLLLKLTINNAPQVYLPADAPSVILDRALRQEFPNDQILVALFEGTDIYSDRVLLALDRLAERLEQWPLMERVLGVTRADHISATADGFSVERLLDLKELQTLTLEQRRERVLADRFAPGALASADGQGLSLIVRPVPLGESLKRMELEEFFRAAVTEVGLAGHLTALAGMVPLDAAELRSMLRDNLIFVPLTSLVGLVLLWWMVRHLRAALFGLLAVSATVSATLAGYVLSGQPYNLVSSMTPPLISALTIALLLHLYNSMALAARLGVRGSEQVHWAVREIRKPALFTALTTAAGLASLSLSPIPPIRSLGLTGAAGAILIYFVVIGLLPPILAHWPGKAWPTDRGGLRWMRWLTGFLSAWGIRRPVWTLAAFALLLGAGIPFIWQVKTETNLLKFFAQDHPITQSTARIDQQLSGVTPLQIVFDGPSRDSLKEPDKLAVIQAVQDWVLTLPEVDQAFSLVDFIEEMHWAFHGQEPRFRSLPEDAALISQYLFVYDGRDLYDFVNHEFQRTVMLLNLNVHGAREIGQVIARIRAHLQDLAEPDLHWEIGGEGRLFSDQETLLIQGQIRSLWGALMIIFILLVLAWRSPGAGLLCMLPNIAPILFIFMVMGAVGINLNMATALIASVAVGIAVDDTIHFYDGYQRRRHQGLSVIWSLARTYRQTGQACVATTIILSAQFAVLMFSDFQPIAQFGLLTSVGLLAALLFDLLLLPAILIVLHASNLRQAKRRSQGEKPLL</sequence>
<keyword evidence="2" id="KW-1003">Cell membrane</keyword>
<dbReference type="Gene3D" id="1.20.1640.10">
    <property type="entry name" value="Multidrug efflux transporter AcrB transmembrane domain"/>
    <property type="match status" value="2"/>
</dbReference>
<evidence type="ECO:0000256" key="1">
    <source>
        <dbReference type="ARBA" id="ARBA00004651"/>
    </source>
</evidence>
<keyword evidence="9" id="KW-1185">Reference proteome</keyword>
<dbReference type="KEGG" id="tvi:Thivi_4267"/>
<feature type="transmembrane region" description="Helical" evidence="6">
    <location>
        <begin position="338"/>
        <end position="357"/>
    </location>
</feature>
<evidence type="ECO:0000259" key="7">
    <source>
        <dbReference type="PROSITE" id="PS50156"/>
    </source>
</evidence>
<feature type="transmembrane region" description="Helical" evidence="6">
    <location>
        <begin position="395"/>
        <end position="413"/>
    </location>
</feature>
<proteinExistence type="predicted"/>
<dbReference type="eggNOG" id="COG1033">
    <property type="taxonomic scope" value="Bacteria"/>
</dbReference>
<dbReference type="PROSITE" id="PS51257">
    <property type="entry name" value="PROKAR_LIPOPROTEIN"/>
    <property type="match status" value="1"/>
</dbReference>
<evidence type="ECO:0000256" key="4">
    <source>
        <dbReference type="ARBA" id="ARBA00022989"/>
    </source>
</evidence>
<evidence type="ECO:0000256" key="6">
    <source>
        <dbReference type="SAM" id="Phobius"/>
    </source>
</evidence>
<dbReference type="Pfam" id="PF03176">
    <property type="entry name" value="MMPL"/>
    <property type="match status" value="2"/>
</dbReference>
<organism evidence="8 9">
    <name type="scientific">Thiocystis violascens (strain ATCC 17096 / DSM 198 / 6111)</name>
    <name type="common">Chromatium violascens</name>
    <dbReference type="NCBI Taxonomy" id="765911"/>
    <lineage>
        <taxon>Bacteria</taxon>
        <taxon>Pseudomonadati</taxon>
        <taxon>Pseudomonadota</taxon>
        <taxon>Gammaproteobacteria</taxon>
        <taxon>Chromatiales</taxon>
        <taxon>Chromatiaceae</taxon>
        <taxon>Thiocystis</taxon>
    </lineage>
</organism>
<comment type="subcellular location">
    <subcellularLocation>
        <location evidence="1">Cell membrane</location>
        <topology evidence="1">Multi-pass membrane protein</topology>
    </subcellularLocation>
</comment>
<dbReference type="AlphaFoldDB" id="I3YGG2"/>
<reference evidence="8 9" key="1">
    <citation type="submission" date="2012-06" db="EMBL/GenBank/DDBJ databases">
        <title>Complete sequence of Thiocystis violascens DSM 198.</title>
        <authorList>
            <consortium name="US DOE Joint Genome Institute"/>
            <person name="Lucas S."/>
            <person name="Han J."/>
            <person name="Lapidus A."/>
            <person name="Cheng J.-F."/>
            <person name="Goodwin L."/>
            <person name="Pitluck S."/>
            <person name="Peters L."/>
            <person name="Ovchinnikova G."/>
            <person name="Teshima H."/>
            <person name="Detter J.C."/>
            <person name="Han C."/>
            <person name="Tapia R."/>
            <person name="Land M."/>
            <person name="Hauser L."/>
            <person name="Kyrpides N."/>
            <person name="Ivanova N."/>
            <person name="Pagani I."/>
            <person name="Vogl K."/>
            <person name="Liu Z."/>
            <person name="Frigaard N.-U."/>
            <person name="Bryant D."/>
            <person name="Woyke T."/>
        </authorList>
    </citation>
    <scope>NUCLEOTIDE SEQUENCE [LARGE SCALE GENOMIC DNA]</scope>
    <source>
        <strain evidence="9">ATCC 17096 / DSM 198 / 6111</strain>
    </source>
</reference>
<accession>I3YGG2</accession>
<dbReference type="InterPro" id="IPR000731">
    <property type="entry name" value="SSD"/>
</dbReference>
<evidence type="ECO:0000313" key="9">
    <source>
        <dbReference type="Proteomes" id="UP000006062"/>
    </source>
</evidence>
<feature type="transmembrane region" description="Helical" evidence="6">
    <location>
        <begin position="238"/>
        <end position="257"/>
    </location>
</feature>
<gene>
    <name evidence="8" type="ordered locus">Thivi_4267</name>
</gene>
<keyword evidence="4 6" id="KW-1133">Transmembrane helix</keyword>
<dbReference type="EMBL" id="CP003154">
    <property type="protein sequence ID" value="AFL76080.1"/>
    <property type="molecule type" value="Genomic_DNA"/>
</dbReference>
<dbReference type="Proteomes" id="UP000006062">
    <property type="component" value="Chromosome"/>
</dbReference>
<feature type="transmembrane region" description="Helical" evidence="6">
    <location>
        <begin position="272"/>
        <end position="292"/>
    </location>
</feature>
<feature type="transmembrane region" description="Helical" evidence="6">
    <location>
        <begin position="212"/>
        <end position="231"/>
    </location>
</feature>
<feature type="transmembrane region" description="Helical" evidence="6">
    <location>
        <begin position="691"/>
        <end position="711"/>
    </location>
</feature>
<keyword evidence="5 6" id="KW-0472">Membrane</keyword>
<dbReference type="PANTHER" id="PTHR33406:SF12">
    <property type="entry name" value="BLR2997 PROTEIN"/>
    <property type="match status" value="1"/>
</dbReference>
<dbReference type="HOGENOM" id="CLU_008861_3_0_6"/>
<evidence type="ECO:0000313" key="8">
    <source>
        <dbReference type="EMBL" id="AFL76080.1"/>
    </source>
</evidence>
<feature type="transmembrane region" description="Helical" evidence="6">
    <location>
        <begin position="620"/>
        <end position="642"/>
    </location>
</feature>
<dbReference type="PROSITE" id="PS50156">
    <property type="entry name" value="SSD"/>
    <property type="match status" value="1"/>
</dbReference>
<evidence type="ECO:0000256" key="3">
    <source>
        <dbReference type="ARBA" id="ARBA00022692"/>
    </source>
</evidence>
<feature type="transmembrane region" description="Helical" evidence="6">
    <location>
        <begin position="313"/>
        <end position="332"/>
    </location>
</feature>
<dbReference type="SUPFAM" id="SSF82866">
    <property type="entry name" value="Multidrug efflux transporter AcrB transmembrane domain"/>
    <property type="match status" value="2"/>
</dbReference>
<dbReference type="GO" id="GO:0005886">
    <property type="term" value="C:plasma membrane"/>
    <property type="evidence" value="ECO:0007669"/>
    <property type="project" value="UniProtKB-SubCell"/>
</dbReference>
<name>I3YGG2_THIV6</name>
<dbReference type="PANTHER" id="PTHR33406">
    <property type="entry name" value="MEMBRANE PROTEIN MJ1562-RELATED"/>
    <property type="match status" value="1"/>
</dbReference>
<dbReference type="STRING" id="765911.Thivi_4267"/>
<protein>
    <submittedName>
        <fullName evidence="8">Putative RND superfamily exporter</fullName>
    </submittedName>
</protein>
<keyword evidence="3 6" id="KW-0812">Transmembrane</keyword>
<feature type="domain" description="SSD" evidence="7">
    <location>
        <begin position="618"/>
        <end position="745"/>
    </location>
</feature>
<dbReference type="InterPro" id="IPR050545">
    <property type="entry name" value="Mycobact_MmpL"/>
</dbReference>